<feature type="domain" description="Methyltransferase type 11" evidence="1">
    <location>
        <begin position="42"/>
        <end position="135"/>
    </location>
</feature>
<dbReference type="EMBL" id="JAKIJS010000001">
    <property type="protein sequence ID" value="MCF6136192.1"/>
    <property type="molecule type" value="Genomic_DNA"/>
</dbReference>
<evidence type="ECO:0000259" key="1">
    <source>
        <dbReference type="Pfam" id="PF08241"/>
    </source>
</evidence>
<reference evidence="2 3" key="1">
    <citation type="submission" date="2022-01" db="EMBL/GenBank/DDBJ databases">
        <title>Alkalihalobacillus sp. EGI L200015, a novel bacterium isolated from a salt lake sediment.</title>
        <authorList>
            <person name="Gao L."/>
            <person name="Fang B.-Z."/>
            <person name="Li W.-J."/>
        </authorList>
    </citation>
    <scope>NUCLEOTIDE SEQUENCE [LARGE SCALE GENOMIC DNA]</scope>
    <source>
        <strain evidence="2 3">KCTC 12718</strain>
    </source>
</reference>
<organism evidence="2 3">
    <name type="scientific">Pseudalkalibacillus berkeleyi</name>
    <dbReference type="NCBI Taxonomy" id="1069813"/>
    <lineage>
        <taxon>Bacteria</taxon>
        <taxon>Bacillati</taxon>
        <taxon>Bacillota</taxon>
        <taxon>Bacilli</taxon>
        <taxon>Bacillales</taxon>
        <taxon>Fictibacillaceae</taxon>
        <taxon>Pseudalkalibacillus</taxon>
    </lineage>
</organism>
<keyword evidence="2" id="KW-0489">Methyltransferase</keyword>
<comment type="caution">
    <text evidence="2">The sequence shown here is derived from an EMBL/GenBank/DDBJ whole genome shotgun (WGS) entry which is preliminary data.</text>
</comment>
<gene>
    <name evidence="2" type="ORF">L2716_00530</name>
</gene>
<dbReference type="InterPro" id="IPR029063">
    <property type="entry name" value="SAM-dependent_MTases_sf"/>
</dbReference>
<dbReference type="Gene3D" id="3.40.50.150">
    <property type="entry name" value="Vaccinia Virus protein VP39"/>
    <property type="match status" value="1"/>
</dbReference>
<dbReference type="SUPFAM" id="SSF53335">
    <property type="entry name" value="S-adenosyl-L-methionine-dependent methyltransferases"/>
    <property type="match status" value="1"/>
</dbReference>
<dbReference type="InterPro" id="IPR052356">
    <property type="entry name" value="Thiol_S-MT"/>
</dbReference>
<dbReference type="RefSeq" id="WP_236330460.1">
    <property type="nucleotide sequence ID" value="NZ_JAKIJS010000001.1"/>
</dbReference>
<dbReference type="Proteomes" id="UP001649381">
    <property type="component" value="Unassembled WGS sequence"/>
</dbReference>
<dbReference type="InterPro" id="IPR013216">
    <property type="entry name" value="Methyltransf_11"/>
</dbReference>
<accession>A0ABS9GXD7</accession>
<dbReference type="PANTHER" id="PTHR45036">
    <property type="entry name" value="METHYLTRANSFERASE LIKE 7B"/>
    <property type="match status" value="1"/>
</dbReference>
<protein>
    <submittedName>
        <fullName evidence="2">Class I SAM-dependent methyltransferase</fullName>
    </submittedName>
</protein>
<dbReference type="PANTHER" id="PTHR45036:SF1">
    <property type="entry name" value="METHYLTRANSFERASE LIKE 7A"/>
    <property type="match status" value="1"/>
</dbReference>
<evidence type="ECO:0000313" key="2">
    <source>
        <dbReference type="EMBL" id="MCF6136192.1"/>
    </source>
</evidence>
<keyword evidence="2" id="KW-0808">Transferase</keyword>
<dbReference type="CDD" id="cd02440">
    <property type="entry name" value="AdoMet_MTases"/>
    <property type="match status" value="1"/>
</dbReference>
<name>A0ABS9GXD7_9BACL</name>
<dbReference type="GO" id="GO:0032259">
    <property type="term" value="P:methylation"/>
    <property type="evidence" value="ECO:0007669"/>
    <property type="project" value="UniProtKB-KW"/>
</dbReference>
<sequence>MDKNKHIKIFEKQAKGYEKLQQKDPTARFRKKLIPDAKGKVLEVAVGTGLNFPHYVGISELNGIDFSKEMLKAARNTSDQFPFPIYLEEADVETVEYEENTFDTIVSTLSFCSYESPVELLNRFQKWCKPNGRILMMEHGICKSSALGWVQKKIDPIAYKMIGCHQDRDITRFVNESNLQLEKVERKLNGFLYYIWARP</sequence>
<proteinExistence type="predicted"/>
<dbReference type="GO" id="GO:0008168">
    <property type="term" value="F:methyltransferase activity"/>
    <property type="evidence" value="ECO:0007669"/>
    <property type="project" value="UniProtKB-KW"/>
</dbReference>
<evidence type="ECO:0000313" key="3">
    <source>
        <dbReference type="Proteomes" id="UP001649381"/>
    </source>
</evidence>
<dbReference type="Pfam" id="PF08241">
    <property type="entry name" value="Methyltransf_11"/>
    <property type="match status" value="1"/>
</dbReference>
<keyword evidence="3" id="KW-1185">Reference proteome</keyword>